<sequence length="125" mass="13352">MAGVKLGRDMLLKRGACFLLGLSLCGITQLQPSASWQSAGRVRRPSRPDITCPFGLCVLCVPWTGAWIWAPASGSSQRSVVSAHMTGPVTIFGGAWGKRKAWPASSSCHRGVRWSGLSIELAFHG</sequence>
<accession>A0AAD8V8M3</accession>
<comment type="caution">
    <text evidence="1">The sequence shown here is derived from an EMBL/GenBank/DDBJ whole genome shotgun (WGS) entry which is preliminary data.</text>
</comment>
<keyword evidence="2" id="KW-1185">Reference proteome</keyword>
<organism evidence="1 2">
    <name type="scientific">Colletotrichum navitas</name>
    <dbReference type="NCBI Taxonomy" id="681940"/>
    <lineage>
        <taxon>Eukaryota</taxon>
        <taxon>Fungi</taxon>
        <taxon>Dikarya</taxon>
        <taxon>Ascomycota</taxon>
        <taxon>Pezizomycotina</taxon>
        <taxon>Sordariomycetes</taxon>
        <taxon>Hypocreomycetidae</taxon>
        <taxon>Glomerellales</taxon>
        <taxon>Glomerellaceae</taxon>
        <taxon>Colletotrichum</taxon>
        <taxon>Colletotrichum graminicola species complex</taxon>
    </lineage>
</organism>
<dbReference type="EMBL" id="JAHLJV010000015">
    <property type="protein sequence ID" value="KAK1595595.1"/>
    <property type="molecule type" value="Genomic_DNA"/>
</dbReference>
<gene>
    <name evidence="1" type="ORF">LY79DRAFT_546842</name>
</gene>
<name>A0AAD8V8M3_9PEZI</name>
<dbReference type="Proteomes" id="UP001230504">
    <property type="component" value="Unassembled WGS sequence"/>
</dbReference>
<protein>
    <submittedName>
        <fullName evidence="1">Uncharacterized protein</fullName>
    </submittedName>
</protein>
<evidence type="ECO:0000313" key="2">
    <source>
        <dbReference type="Proteomes" id="UP001230504"/>
    </source>
</evidence>
<proteinExistence type="predicted"/>
<dbReference type="AlphaFoldDB" id="A0AAD8V8M3"/>
<evidence type="ECO:0000313" key="1">
    <source>
        <dbReference type="EMBL" id="KAK1595595.1"/>
    </source>
</evidence>
<dbReference type="RefSeq" id="XP_060416607.1">
    <property type="nucleotide sequence ID" value="XM_060557268.1"/>
</dbReference>
<reference evidence="1" key="1">
    <citation type="submission" date="2021-06" db="EMBL/GenBank/DDBJ databases">
        <title>Comparative genomics, transcriptomics and evolutionary studies reveal genomic signatures of adaptation to plant cell wall in hemibiotrophic fungi.</title>
        <authorList>
            <consortium name="DOE Joint Genome Institute"/>
            <person name="Baroncelli R."/>
            <person name="Diaz J.F."/>
            <person name="Benocci T."/>
            <person name="Peng M."/>
            <person name="Battaglia E."/>
            <person name="Haridas S."/>
            <person name="Andreopoulos W."/>
            <person name="Labutti K."/>
            <person name="Pangilinan J."/>
            <person name="Floch G.L."/>
            <person name="Makela M.R."/>
            <person name="Henrissat B."/>
            <person name="Grigoriev I.V."/>
            <person name="Crouch J.A."/>
            <person name="De Vries R.P."/>
            <person name="Sukno S.A."/>
            <person name="Thon M.R."/>
        </authorList>
    </citation>
    <scope>NUCLEOTIDE SEQUENCE</scope>
    <source>
        <strain evidence="1">CBS 125086</strain>
    </source>
</reference>
<dbReference type="GeneID" id="85441508"/>